<dbReference type="InterPro" id="IPR036361">
    <property type="entry name" value="SAP_dom_sf"/>
</dbReference>
<comment type="caution">
    <text evidence="4">The sequence shown here is derived from an EMBL/GenBank/DDBJ whole genome shotgun (WGS) entry which is preliminary data.</text>
</comment>
<gene>
    <name evidence="4" type="ORF">PLOB_00008153</name>
</gene>
<dbReference type="Pfam" id="PF02037">
    <property type="entry name" value="SAP"/>
    <property type="match status" value="1"/>
</dbReference>
<dbReference type="Gene3D" id="3.40.50.1110">
    <property type="entry name" value="SGNH hydrolase"/>
    <property type="match status" value="1"/>
</dbReference>
<protein>
    <recommendedName>
        <fullName evidence="3">SAP domain-containing protein</fullName>
    </recommendedName>
</protein>
<dbReference type="EMBL" id="CALNXK010000014">
    <property type="protein sequence ID" value="CAH3046545.1"/>
    <property type="molecule type" value="Genomic_DNA"/>
</dbReference>
<accession>A0ABN8NFI9</accession>
<evidence type="ECO:0000313" key="5">
    <source>
        <dbReference type="Proteomes" id="UP001159405"/>
    </source>
</evidence>
<keyword evidence="5" id="KW-1185">Reference proteome</keyword>
<dbReference type="InterPro" id="IPR003034">
    <property type="entry name" value="SAP_dom"/>
</dbReference>
<sequence>MENRSEEDYKLSQGTYGPEKHQEGLGKPDLCEVDQETEDGQAELVVGLEEPSELSMTVGEGDTSLVFLNGKDIFSLKTEELKAELDKRGLKKSGNKCTLVERLRAAMLSEHISQTFENDHKHSQVKEKPFKTNSHIQDQEIYSFIETKVREVCLHEIEKLKSEASSSYANETISPLQKENDTLKQRLQELESRHTSMKQEATTLIDENKSLMTAIRLLNNELQTVLKADDMRCSRPNERPDKKEWQVVGAKKKKEKTKTRERNPEQYENEDVVNHLNDNNSSSQAPRQSTSNSAQSTDQKPCVIIAGDSMLKFINGRKLSSQISNQSLTYVKAFPGATVEDMSDYIMPSLRRKPEEVILHIGRNNLKSSEPREIAEGIVNLGLKIQNHSPDCKITISSLISRSDQTLNGKIKDVNKIVNQICQAACLENNSTFQH</sequence>
<feature type="domain" description="SAP" evidence="3">
    <location>
        <begin position="73"/>
        <end position="107"/>
    </location>
</feature>
<dbReference type="SUPFAM" id="SSF52266">
    <property type="entry name" value="SGNH hydrolase"/>
    <property type="match status" value="1"/>
</dbReference>
<evidence type="ECO:0000256" key="2">
    <source>
        <dbReference type="SAM" id="MobiDB-lite"/>
    </source>
</evidence>
<evidence type="ECO:0000313" key="4">
    <source>
        <dbReference type="EMBL" id="CAH3046545.1"/>
    </source>
</evidence>
<dbReference type="InterPro" id="IPR036514">
    <property type="entry name" value="SGNH_hydro_sf"/>
</dbReference>
<feature type="compositionally biased region" description="Polar residues" evidence="2">
    <location>
        <begin position="276"/>
        <end position="299"/>
    </location>
</feature>
<proteinExistence type="predicted"/>
<dbReference type="PROSITE" id="PS50800">
    <property type="entry name" value="SAP"/>
    <property type="match status" value="1"/>
</dbReference>
<feature type="compositionally biased region" description="Basic and acidic residues" evidence="2">
    <location>
        <begin position="1"/>
        <end position="10"/>
    </location>
</feature>
<reference evidence="4 5" key="1">
    <citation type="submission" date="2022-05" db="EMBL/GenBank/DDBJ databases">
        <authorList>
            <consortium name="Genoscope - CEA"/>
            <person name="William W."/>
        </authorList>
    </citation>
    <scope>NUCLEOTIDE SEQUENCE [LARGE SCALE GENOMIC DNA]</scope>
</reference>
<feature type="coiled-coil region" evidence="1">
    <location>
        <begin position="173"/>
        <end position="207"/>
    </location>
</feature>
<evidence type="ECO:0000256" key="1">
    <source>
        <dbReference type="SAM" id="Coils"/>
    </source>
</evidence>
<feature type="region of interest" description="Disordered" evidence="2">
    <location>
        <begin position="231"/>
        <end position="301"/>
    </location>
</feature>
<dbReference type="SUPFAM" id="SSF68906">
    <property type="entry name" value="SAP domain"/>
    <property type="match status" value="1"/>
</dbReference>
<feature type="compositionally biased region" description="Basic and acidic residues" evidence="2">
    <location>
        <begin position="18"/>
        <end position="29"/>
    </location>
</feature>
<evidence type="ECO:0000259" key="3">
    <source>
        <dbReference type="PROSITE" id="PS50800"/>
    </source>
</evidence>
<keyword evidence="1" id="KW-0175">Coiled coil</keyword>
<organism evidence="4 5">
    <name type="scientific">Porites lobata</name>
    <dbReference type="NCBI Taxonomy" id="104759"/>
    <lineage>
        <taxon>Eukaryota</taxon>
        <taxon>Metazoa</taxon>
        <taxon>Cnidaria</taxon>
        <taxon>Anthozoa</taxon>
        <taxon>Hexacorallia</taxon>
        <taxon>Scleractinia</taxon>
        <taxon>Fungiina</taxon>
        <taxon>Poritidae</taxon>
        <taxon>Porites</taxon>
    </lineage>
</organism>
<dbReference type="Proteomes" id="UP001159405">
    <property type="component" value="Unassembled WGS sequence"/>
</dbReference>
<dbReference type="Gene3D" id="1.10.720.30">
    <property type="entry name" value="SAP domain"/>
    <property type="match status" value="1"/>
</dbReference>
<feature type="region of interest" description="Disordered" evidence="2">
    <location>
        <begin position="1"/>
        <end position="29"/>
    </location>
</feature>
<name>A0ABN8NFI9_9CNID</name>
<dbReference type="SMART" id="SM00513">
    <property type="entry name" value="SAP"/>
    <property type="match status" value="1"/>
</dbReference>
<feature type="compositionally biased region" description="Basic and acidic residues" evidence="2">
    <location>
        <begin position="231"/>
        <end position="245"/>
    </location>
</feature>